<evidence type="ECO:0000256" key="1">
    <source>
        <dbReference type="ARBA" id="ARBA00022603"/>
    </source>
</evidence>
<dbReference type="NCBIfam" id="TIGR00536">
    <property type="entry name" value="hemK_fam"/>
    <property type="match status" value="1"/>
</dbReference>
<comment type="similarity">
    <text evidence="5">Belongs to the protein N5-glutamine methyltransferase family. PrmC subfamily.</text>
</comment>
<dbReference type="CDD" id="cd02440">
    <property type="entry name" value="AdoMet_MTases"/>
    <property type="match status" value="1"/>
</dbReference>
<protein>
    <recommendedName>
        <fullName evidence="5">Release factor glutamine methyltransferase</fullName>
        <shortName evidence="5">RF MTase</shortName>
        <ecNumber evidence="5">2.1.1.297</ecNumber>
    </recommendedName>
    <alternativeName>
        <fullName evidence="5">N5-glutamine methyltransferase PrmC</fullName>
    </alternativeName>
    <alternativeName>
        <fullName evidence="5">Protein-(glutamine-N5) MTase PrmC</fullName>
    </alternativeName>
    <alternativeName>
        <fullName evidence="5">Protein-glutamine N-methyltransferase PrmC</fullName>
    </alternativeName>
</protein>
<evidence type="ECO:0000256" key="4">
    <source>
        <dbReference type="ARBA" id="ARBA00048391"/>
    </source>
</evidence>
<dbReference type="Pfam" id="PF17827">
    <property type="entry name" value="PrmC_N"/>
    <property type="match status" value="1"/>
</dbReference>
<feature type="binding site" evidence="5">
    <location>
        <position position="192"/>
    </location>
    <ligand>
        <name>S-adenosyl-L-methionine</name>
        <dbReference type="ChEBI" id="CHEBI:59789"/>
    </ligand>
</feature>
<organism evidence="8 9">
    <name type="scientific">Candidatus Thiothrix phosphatis</name>
    <dbReference type="NCBI Taxonomy" id="3112415"/>
    <lineage>
        <taxon>Bacteria</taxon>
        <taxon>Pseudomonadati</taxon>
        <taxon>Pseudomonadota</taxon>
        <taxon>Gammaproteobacteria</taxon>
        <taxon>Thiotrichales</taxon>
        <taxon>Thiotrichaceae</taxon>
        <taxon>Thiothrix</taxon>
    </lineage>
</organism>
<dbReference type="Pfam" id="PF05175">
    <property type="entry name" value="MTS"/>
    <property type="match status" value="1"/>
</dbReference>
<dbReference type="InterPro" id="IPR019874">
    <property type="entry name" value="RF_methyltr_PrmC"/>
</dbReference>
<dbReference type="InterPro" id="IPR050320">
    <property type="entry name" value="N5-glutamine_MTase"/>
</dbReference>
<evidence type="ECO:0000313" key="9">
    <source>
        <dbReference type="Proteomes" id="UP001308005"/>
    </source>
</evidence>
<sequence>MNETVEGKQQNLRQLLTAASERLASTSPSARADAEILLAHCLQKPRSYLFTWPEKEVGQTLAAEFTRLVDARERGVPVAHLTGFREFWTLNLKVTPDTLIPRPETELLVETALTKLAGKQVVLDLGTGTGAIALALACEVPALHIIAADIFPTALAVAKENAQAHAIRNVQFILSDWFDALPAQRFDLIVSNPPYIEVQDPHLAQGDVRFEPPGALVSGDDGLHDIRRIIQDAPQWLANGGWLLLEHGYNQGLAVTGLLCSAGFQAVRCLPDLAGNDRVSLGQWLAV</sequence>
<keyword evidence="9" id="KW-1185">Reference proteome</keyword>
<comment type="caution">
    <text evidence="8">The sequence shown here is derived from an EMBL/GenBank/DDBJ whole genome shotgun (WGS) entry which is preliminary data.</text>
</comment>
<keyword evidence="1 5" id="KW-0489">Methyltransferase</keyword>
<keyword evidence="2 5" id="KW-0808">Transferase</keyword>
<dbReference type="GO" id="GO:0102559">
    <property type="term" value="F:peptide chain release factor N(5)-glutamine methyltransferase activity"/>
    <property type="evidence" value="ECO:0007669"/>
    <property type="project" value="UniProtKB-EC"/>
</dbReference>
<feature type="domain" description="Methyltransferase small" evidence="6">
    <location>
        <begin position="105"/>
        <end position="199"/>
    </location>
</feature>
<reference evidence="9" key="1">
    <citation type="submission" date="2023-07" db="EMBL/GenBank/DDBJ databases">
        <title>The carbon used by Thiothrix.</title>
        <authorList>
            <person name="Chen L."/>
        </authorList>
    </citation>
    <scope>NUCLEOTIDE SEQUENCE [LARGE SCALE GENOMIC DNA]</scope>
</reference>
<proteinExistence type="inferred from homology"/>
<evidence type="ECO:0000259" key="7">
    <source>
        <dbReference type="Pfam" id="PF17827"/>
    </source>
</evidence>
<dbReference type="Gene3D" id="3.40.50.150">
    <property type="entry name" value="Vaccinia Virus protein VP39"/>
    <property type="match status" value="1"/>
</dbReference>
<reference evidence="8 9" key="2">
    <citation type="submission" date="2024-01" db="EMBL/GenBank/DDBJ databases">
        <authorList>
            <person name="Xie X."/>
        </authorList>
    </citation>
    <scope>NUCLEOTIDE SEQUENCE [LARGE SCALE GENOMIC DNA]</scope>
    <source>
        <strain evidence="8">SCUT-1</strain>
    </source>
</reference>
<dbReference type="EC" id="2.1.1.297" evidence="5"/>
<dbReference type="InterPro" id="IPR002052">
    <property type="entry name" value="DNA_methylase_N6_adenine_CS"/>
</dbReference>
<dbReference type="SUPFAM" id="SSF53335">
    <property type="entry name" value="S-adenosyl-L-methionine-dependent methyltransferases"/>
    <property type="match status" value="1"/>
</dbReference>
<evidence type="ECO:0000256" key="2">
    <source>
        <dbReference type="ARBA" id="ARBA00022679"/>
    </source>
</evidence>
<dbReference type="InterPro" id="IPR007848">
    <property type="entry name" value="Small_mtfrase_dom"/>
</dbReference>
<feature type="domain" description="Release factor glutamine methyltransferase N-terminal" evidence="7">
    <location>
        <begin position="14"/>
        <end position="83"/>
    </location>
</feature>
<feature type="binding site" evidence="5">
    <location>
        <begin position="192"/>
        <end position="195"/>
    </location>
    <ligand>
        <name>substrate</name>
    </ligand>
</feature>
<dbReference type="EMBL" id="JAYMYJ010000132">
    <property type="protein sequence ID" value="MEB4592386.1"/>
    <property type="molecule type" value="Genomic_DNA"/>
</dbReference>
<comment type="catalytic activity">
    <reaction evidence="4 5">
        <text>L-glutaminyl-[peptide chain release factor] + S-adenosyl-L-methionine = N(5)-methyl-L-glutaminyl-[peptide chain release factor] + S-adenosyl-L-homocysteine + H(+)</text>
        <dbReference type="Rhea" id="RHEA:42896"/>
        <dbReference type="Rhea" id="RHEA-COMP:10271"/>
        <dbReference type="Rhea" id="RHEA-COMP:10272"/>
        <dbReference type="ChEBI" id="CHEBI:15378"/>
        <dbReference type="ChEBI" id="CHEBI:30011"/>
        <dbReference type="ChEBI" id="CHEBI:57856"/>
        <dbReference type="ChEBI" id="CHEBI:59789"/>
        <dbReference type="ChEBI" id="CHEBI:61891"/>
        <dbReference type="EC" id="2.1.1.297"/>
    </reaction>
</comment>
<dbReference type="Gene3D" id="1.10.8.10">
    <property type="entry name" value="DNA helicase RuvA subunit, C-terminal domain"/>
    <property type="match status" value="1"/>
</dbReference>
<dbReference type="PANTHER" id="PTHR18895:SF74">
    <property type="entry name" value="MTRF1L RELEASE FACTOR GLUTAMINE METHYLTRANSFERASE"/>
    <property type="match status" value="1"/>
</dbReference>
<dbReference type="RefSeq" id="WP_324696634.1">
    <property type="nucleotide sequence ID" value="NZ_JAYMYJ010000132.1"/>
</dbReference>
<feature type="binding site" evidence="5">
    <location>
        <position position="177"/>
    </location>
    <ligand>
        <name>S-adenosyl-L-methionine</name>
        <dbReference type="ChEBI" id="CHEBI:59789"/>
    </ligand>
</feature>
<dbReference type="PANTHER" id="PTHR18895">
    <property type="entry name" value="HEMK METHYLTRANSFERASE"/>
    <property type="match status" value="1"/>
</dbReference>
<evidence type="ECO:0000256" key="5">
    <source>
        <dbReference type="HAMAP-Rule" id="MF_02126"/>
    </source>
</evidence>
<dbReference type="NCBIfam" id="TIGR03534">
    <property type="entry name" value="RF_mod_PrmC"/>
    <property type="match status" value="1"/>
</dbReference>
<dbReference type="Proteomes" id="UP001308005">
    <property type="component" value="Unassembled WGS sequence"/>
</dbReference>
<feature type="binding site" evidence="5">
    <location>
        <position position="149"/>
    </location>
    <ligand>
        <name>S-adenosyl-L-methionine</name>
        <dbReference type="ChEBI" id="CHEBI:59789"/>
    </ligand>
</feature>
<dbReference type="GO" id="GO:0032259">
    <property type="term" value="P:methylation"/>
    <property type="evidence" value="ECO:0007669"/>
    <property type="project" value="UniProtKB-KW"/>
</dbReference>
<evidence type="ECO:0000256" key="3">
    <source>
        <dbReference type="ARBA" id="ARBA00022691"/>
    </source>
</evidence>
<feature type="binding site" evidence="5">
    <location>
        <begin position="126"/>
        <end position="130"/>
    </location>
    <ligand>
        <name>S-adenosyl-L-methionine</name>
        <dbReference type="ChEBI" id="CHEBI:59789"/>
    </ligand>
</feature>
<dbReference type="InterPro" id="IPR004556">
    <property type="entry name" value="HemK-like"/>
</dbReference>
<accession>A0ABU6D0M2</accession>
<name>A0ABU6D0M2_9GAMM</name>
<keyword evidence="3 5" id="KW-0949">S-adenosyl-L-methionine</keyword>
<evidence type="ECO:0000259" key="6">
    <source>
        <dbReference type="Pfam" id="PF05175"/>
    </source>
</evidence>
<evidence type="ECO:0000313" key="8">
    <source>
        <dbReference type="EMBL" id="MEB4592386.1"/>
    </source>
</evidence>
<dbReference type="InterPro" id="IPR029063">
    <property type="entry name" value="SAM-dependent_MTases_sf"/>
</dbReference>
<comment type="function">
    <text evidence="5">Methylates the class 1 translation termination release factors RF1/PrfA and RF2/PrfB on the glutamine residue of the universally conserved GGQ motif.</text>
</comment>
<dbReference type="InterPro" id="IPR040758">
    <property type="entry name" value="PrmC_N"/>
</dbReference>
<dbReference type="HAMAP" id="MF_02126">
    <property type="entry name" value="RF_methyltr_PrmC"/>
    <property type="match status" value="1"/>
</dbReference>
<dbReference type="PROSITE" id="PS00092">
    <property type="entry name" value="N6_MTASE"/>
    <property type="match status" value="1"/>
</dbReference>
<gene>
    <name evidence="5 8" type="primary">prmC</name>
    <name evidence="8" type="ORF">VSS37_15465</name>
</gene>